<dbReference type="HAMAP" id="MF_01894">
    <property type="entry name" value="Smc_prok"/>
    <property type="match status" value="1"/>
</dbReference>
<dbReference type="PIRSF" id="PIRSF005719">
    <property type="entry name" value="SMC"/>
    <property type="match status" value="1"/>
</dbReference>
<reference evidence="8" key="1">
    <citation type="submission" date="2022-07" db="EMBL/GenBank/DDBJ databases">
        <authorList>
            <person name="Jung M.-Y."/>
            <person name="Lee M."/>
        </authorList>
    </citation>
    <scope>NUCLEOTIDE SEQUENCE</scope>
    <source>
        <strain evidence="8">S8</strain>
    </source>
</reference>
<keyword evidence="9" id="KW-1185">Reference proteome</keyword>
<dbReference type="Pfam" id="PF02463">
    <property type="entry name" value="SMC_N"/>
    <property type="match status" value="1"/>
</dbReference>
<dbReference type="SUPFAM" id="SSF75553">
    <property type="entry name" value="Smc hinge domain"/>
    <property type="match status" value="1"/>
</dbReference>
<dbReference type="Gene3D" id="3.40.50.300">
    <property type="entry name" value="P-loop containing nucleotide triphosphate hydrolases"/>
    <property type="match status" value="2"/>
</dbReference>
<dbReference type="PANTHER" id="PTHR43977">
    <property type="entry name" value="STRUCTURAL MAINTENANCE OF CHROMOSOMES PROTEIN 3"/>
    <property type="match status" value="1"/>
</dbReference>
<evidence type="ECO:0000259" key="7">
    <source>
        <dbReference type="SMART" id="SM00968"/>
    </source>
</evidence>
<gene>
    <name evidence="6 8" type="primary">smc</name>
    <name evidence="8" type="ORF">NPA36_04560</name>
</gene>
<evidence type="ECO:0000313" key="8">
    <source>
        <dbReference type="EMBL" id="MCQ9209817.1"/>
    </source>
</evidence>
<dbReference type="Gene3D" id="3.30.70.1620">
    <property type="match status" value="1"/>
</dbReference>
<keyword evidence="2 6" id="KW-0547">Nucleotide-binding</keyword>
<comment type="subcellular location">
    <subcellularLocation>
        <location evidence="6">Cytoplasm</location>
    </subcellularLocation>
</comment>
<keyword evidence="3 6" id="KW-0067">ATP-binding</keyword>
<comment type="similarity">
    <text evidence="6">Belongs to the SMC family.</text>
</comment>
<sequence length="1195" mass="135692">MQLEKIEMTGFKSFADKTVIEFDKGVTAVVGPNGSGKSNLSEAIKWVLGEQSAKSLRGKKMDDVIFAGSETRKSVNIAEVNLYINNQDGVLPVEQTQVVLTRRLNRNGDSDFFINKKPCRLKDITNLMMDSGLGKDSFALISQGKVEKIFNDKPEERRSIIEEAAGVLKYKDRKSQALRKLGQTQEHLNRVQDILHEIHSQLEPLEEQREKAIHYLSKKEELTNIETALLAVEIETLNSQWKVSKNELALTESEIARFQREQVESEGQIDELEGKLDSVESELNAYQENYVTLIQELEKIDGERKVLIQRQEFVKQTDEENQASLVKAEEQEEQVQAKLEEAKRQEIEKNISLKNAKVAYDHTVEALRQLTAGSEEYLKELREKYFEAIQEESKLGNQETYLEKSLDTNLLQKEKFVEALEETRESMANLSNEIDTIVVKQEINEEASLSIEKQLKAKQEKLGKHRQDYQELKQVVDREQAKLQQAKANYESLKQVSEDYAGYYQGVREVLKQKAQLPGLIGSVAELIKVPNDYVLAIEIALGANSQFVVVENESSAAQAIQFLKNRRAGRATFLPLTVIKGRSLGQDIIKTIEQSAGFIGLASDLVDSQDKYSQIISNLLGSTIIVDNLSSAQALAKKINYRHRIISLEGDVMNSGGAMTGGATKANQSQSILSRTSQLEAKQKEIAQLSETIEKNSKTLQAIEEKGQSLLSQVQELESQLNRNKIDFKDQNLRLTYVKEQVTNLEKQANSQDYQINSLLEEYESLEEQYSQTVGEKKRVSALVSQMKKEMDLLQLSQEDRLQRVNDLQKQLEAEGSQKAVLQEQVNQQVREILHLKEGLKQISEHITILKSKKEEQIDNIESDQKNYQQVLLDLESSRTELDKVDAALTERKTQKNDLDLQLKQLEVKRNQAIHQLQMLYKQATKIETKANRYEYSIDQKLLYLNEEYELTFEAAASKTNLDISIEEAGKLVRSLKQAIDQIGSVNILAIEEYQKVSDRFDFISIQQKDLLEAKGILEDTINEMDDEVKKRFKTTFDAIQQQFEKTFPRLFGGGKATLTLTDPDNLLETGIDIIAQPPGKKLQSLTLLSGGERAFTAIALLFAILEVKPVPFCLLDEVEAALDESNVSRYGRYLKDFTQDTQFIVITHRRGTMEEADVLYGVTMQESGVSRLASVKFEDYEVLEKTNLSDSEE</sequence>
<evidence type="ECO:0000256" key="6">
    <source>
        <dbReference type="HAMAP-Rule" id="MF_01894"/>
    </source>
</evidence>
<protein>
    <recommendedName>
        <fullName evidence="6">Chromosome partition protein Smc</fullName>
    </recommendedName>
</protein>
<comment type="caution">
    <text evidence="8">The sequence shown here is derived from an EMBL/GenBank/DDBJ whole genome shotgun (WGS) entry which is preliminary data.</text>
</comment>
<keyword evidence="5 6" id="KW-0238">DNA-binding</keyword>
<dbReference type="InterPro" id="IPR011890">
    <property type="entry name" value="SMC_prok"/>
</dbReference>
<keyword evidence="1 6" id="KW-0963">Cytoplasm</keyword>
<dbReference type="Gene3D" id="1.20.1060.20">
    <property type="match status" value="1"/>
</dbReference>
<dbReference type="Proteomes" id="UP001059480">
    <property type="component" value="Unassembled WGS sequence"/>
</dbReference>
<feature type="binding site" evidence="6">
    <location>
        <begin position="32"/>
        <end position="39"/>
    </location>
    <ligand>
        <name>ATP</name>
        <dbReference type="ChEBI" id="CHEBI:30616"/>
    </ligand>
</feature>
<feature type="domain" description="SMC hinge" evidence="7">
    <location>
        <begin position="518"/>
        <end position="637"/>
    </location>
</feature>
<evidence type="ECO:0000313" key="9">
    <source>
        <dbReference type="Proteomes" id="UP001059480"/>
    </source>
</evidence>
<dbReference type="InterPro" id="IPR036277">
    <property type="entry name" value="SMC_hinge_sf"/>
</dbReference>
<organism evidence="8 9">
    <name type="scientific">Granulicatella seriolae</name>
    <dbReference type="NCBI Taxonomy" id="2967226"/>
    <lineage>
        <taxon>Bacteria</taxon>
        <taxon>Bacillati</taxon>
        <taxon>Bacillota</taxon>
        <taxon>Bacilli</taxon>
        <taxon>Lactobacillales</taxon>
        <taxon>Carnobacteriaceae</taxon>
        <taxon>Granulicatella</taxon>
    </lineage>
</organism>
<dbReference type="SUPFAM" id="SSF52540">
    <property type="entry name" value="P-loop containing nucleoside triphosphate hydrolases"/>
    <property type="match status" value="1"/>
</dbReference>
<dbReference type="CDD" id="cd03278">
    <property type="entry name" value="ABC_SMC_barmotin"/>
    <property type="match status" value="2"/>
</dbReference>
<evidence type="ECO:0000256" key="1">
    <source>
        <dbReference type="ARBA" id="ARBA00022490"/>
    </source>
</evidence>
<feature type="coiled-coil region" evidence="6">
    <location>
        <begin position="255"/>
        <end position="350"/>
    </location>
</feature>
<keyword evidence="4 6" id="KW-0175">Coiled coil</keyword>
<dbReference type="RefSeq" id="WP_256944926.1">
    <property type="nucleotide sequence ID" value="NZ_JANHNZ010000003.1"/>
</dbReference>
<dbReference type="Pfam" id="PF06470">
    <property type="entry name" value="SMC_hinge"/>
    <property type="match status" value="1"/>
</dbReference>
<comment type="domain">
    <text evidence="6">Contains large globular domains required for ATP hydrolysis at each terminus and a third globular domain forming a flexible hinge near the middle of the molecule. These domains are separated by coiled-coil structures.</text>
</comment>
<feature type="coiled-coil region" evidence="6">
    <location>
        <begin position="852"/>
        <end position="924"/>
    </location>
</feature>
<dbReference type="EMBL" id="JANHNZ010000003">
    <property type="protein sequence ID" value="MCQ9209817.1"/>
    <property type="molecule type" value="Genomic_DNA"/>
</dbReference>
<comment type="subunit">
    <text evidence="6">Homodimer.</text>
</comment>
<feature type="coiled-coil region" evidence="6">
    <location>
        <begin position="680"/>
        <end position="777"/>
    </location>
</feature>
<reference evidence="8" key="3">
    <citation type="journal article" date="2023" name="Microbiol. Resour. Announc.">
        <title>Draft Genome Sequence of Granulicatella sp. Strain S8, Isolated from a Marine Fish, Seriola quinqueradiata.</title>
        <authorList>
            <person name="Lee M."/>
            <person name="Farooq A."/>
            <person name="Jeong J.B."/>
            <person name="Jung M.Y."/>
        </authorList>
    </citation>
    <scope>NUCLEOTIDE SEQUENCE</scope>
    <source>
        <strain evidence="8">S8</strain>
    </source>
</reference>
<dbReference type="InterPro" id="IPR027417">
    <property type="entry name" value="P-loop_NTPase"/>
</dbReference>
<dbReference type="InterPro" id="IPR024704">
    <property type="entry name" value="SMC"/>
</dbReference>
<dbReference type="SMART" id="SM00968">
    <property type="entry name" value="SMC_hinge"/>
    <property type="match status" value="1"/>
</dbReference>
<reference evidence="8" key="2">
    <citation type="journal article" date="2023" name="Curr. Microbiol.">
        <title>Granulicatella seriolae sp. nov., a Novel Facultative Anaerobe Isolated from Yellowtail Marine Fish.</title>
        <authorList>
            <person name="Lee M."/>
            <person name="Choi Y.J."/>
            <person name="Farooq A."/>
            <person name="Jeong J.B."/>
            <person name="Jung M.Y."/>
        </authorList>
    </citation>
    <scope>NUCLEOTIDE SEQUENCE</scope>
    <source>
        <strain evidence="8">S8</strain>
    </source>
</reference>
<dbReference type="NCBIfam" id="TIGR02168">
    <property type="entry name" value="SMC_prok_B"/>
    <property type="match status" value="1"/>
</dbReference>
<proteinExistence type="inferred from homology"/>
<name>A0ABT1WMR5_9LACT</name>
<feature type="coiled-coil region" evidence="6">
    <location>
        <begin position="413"/>
        <end position="496"/>
    </location>
</feature>
<evidence type="ECO:0000256" key="5">
    <source>
        <dbReference type="ARBA" id="ARBA00023125"/>
    </source>
</evidence>
<evidence type="ECO:0000256" key="3">
    <source>
        <dbReference type="ARBA" id="ARBA00022840"/>
    </source>
</evidence>
<dbReference type="InterPro" id="IPR003395">
    <property type="entry name" value="RecF/RecN/SMC_N"/>
</dbReference>
<dbReference type="InterPro" id="IPR010935">
    <property type="entry name" value="SMC_hinge"/>
</dbReference>
<evidence type="ECO:0000256" key="2">
    <source>
        <dbReference type="ARBA" id="ARBA00022741"/>
    </source>
</evidence>
<accession>A0ABT1WMR5</accession>
<evidence type="ECO:0000256" key="4">
    <source>
        <dbReference type="ARBA" id="ARBA00023054"/>
    </source>
</evidence>
<comment type="function">
    <text evidence="6">Required for chromosome condensation and partitioning.</text>
</comment>